<evidence type="ECO:0000256" key="2">
    <source>
        <dbReference type="ARBA" id="ARBA00022475"/>
    </source>
</evidence>
<dbReference type="RefSeq" id="WP_063245125.1">
    <property type="nucleotide sequence ID" value="NZ_LUKF01000020.1"/>
</dbReference>
<evidence type="ECO:0000256" key="1">
    <source>
        <dbReference type="ARBA" id="ARBA00004651"/>
    </source>
</evidence>
<evidence type="ECO:0000256" key="4">
    <source>
        <dbReference type="ARBA" id="ARBA00022989"/>
    </source>
</evidence>
<keyword evidence="2" id="KW-1003">Cell membrane</keyword>
<dbReference type="PANTHER" id="PTHR30086:SF20">
    <property type="entry name" value="ARGININE EXPORTER PROTEIN ARGO-RELATED"/>
    <property type="match status" value="1"/>
</dbReference>
<reference evidence="7 8" key="1">
    <citation type="submission" date="2016-03" db="EMBL/GenBank/DDBJ databases">
        <authorList>
            <person name="Ploux O."/>
        </authorList>
    </citation>
    <scope>NUCLEOTIDE SEQUENCE [LARGE SCALE GENOMIC DNA]</scope>
    <source>
        <strain evidence="7 8">BER2</strain>
    </source>
</reference>
<proteinExistence type="predicted"/>
<dbReference type="Proteomes" id="UP000075391">
    <property type="component" value="Unassembled WGS sequence"/>
</dbReference>
<keyword evidence="5 6" id="KW-0472">Membrane</keyword>
<name>A0A150WBF5_BDEBC</name>
<dbReference type="PANTHER" id="PTHR30086">
    <property type="entry name" value="ARGININE EXPORTER PROTEIN ARGO"/>
    <property type="match status" value="1"/>
</dbReference>
<sequence length="209" mass="23021">MDQSLVAFSVLCLLLTIAPGADTALVLKSSMTGKQKHFVATILGICVGLLFHATMSSLGLSAILKKSAELYAVVKYLGAAYLIYLGLQSLFEAWFRKDKEDETSGVMKNSEGSFAQEFRKGLLTNTLNPKVAVFYLTFLPQFVNVKKNVLIQSLGLSMIHILMNLVWLYLVGSFVMFFKAQFAKKSVKRKIETLTGFALLGFGIKLGTD</sequence>
<comment type="caution">
    <text evidence="7">The sequence shown here is derived from an EMBL/GenBank/DDBJ whole genome shotgun (WGS) entry which is preliminary data.</text>
</comment>
<accession>A0A150WBF5</accession>
<feature type="transmembrane region" description="Helical" evidence="6">
    <location>
        <begin position="158"/>
        <end position="180"/>
    </location>
</feature>
<dbReference type="AlphaFoldDB" id="A0A150WBF5"/>
<organism evidence="7 8">
    <name type="scientific">Bdellovibrio bacteriovorus</name>
    <dbReference type="NCBI Taxonomy" id="959"/>
    <lineage>
        <taxon>Bacteria</taxon>
        <taxon>Pseudomonadati</taxon>
        <taxon>Bdellovibrionota</taxon>
        <taxon>Bdellovibrionia</taxon>
        <taxon>Bdellovibrionales</taxon>
        <taxon>Pseudobdellovibrionaceae</taxon>
        <taxon>Bdellovibrio</taxon>
    </lineage>
</organism>
<evidence type="ECO:0008006" key="9">
    <source>
        <dbReference type="Google" id="ProtNLM"/>
    </source>
</evidence>
<keyword evidence="3 6" id="KW-0812">Transmembrane</keyword>
<comment type="subcellular location">
    <subcellularLocation>
        <location evidence="1">Cell membrane</location>
        <topology evidence="1">Multi-pass membrane protein</topology>
    </subcellularLocation>
</comment>
<dbReference type="GO" id="GO:0005886">
    <property type="term" value="C:plasma membrane"/>
    <property type="evidence" value="ECO:0007669"/>
    <property type="project" value="UniProtKB-SubCell"/>
</dbReference>
<dbReference type="Pfam" id="PF01810">
    <property type="entry name" value="LysE"/>
    <property type="match status" value="1"/>
</dbReference>
<protein>
    <recommendedName>
        <fullName evidence="9">Threonine transporter RhtB</fullName>
    </recommendedName>
</protein>
<evidence type="ECO:0000313" key="8">
    <source>
        <dbReference type="Proteomes" id="UP000075391"/>
    </source>
</evidence>
<keyword evidence="4 6" id="KW-1133">Transmembrane helix</keyword>
<evidence type="ECO:0000256" key="5">
    <source>
        <dbReference type="ARBA" id="ARBA00023136"/>
    </source>
</evidence>
<dbReference type="InterPro" id="IPR001123">
    <property type="entry name" value="LeuE-type"/>
</dbReference>
<evidence type="ECO:0000256" key="3">
    <source>
        <dbReference type="ARBA" id="ARBA00022692"/>
    </source>
</evidence>
<feature type="transmembrane region" description="Helical" evidence="6">
    <location>
        <begin position="39"/>
        <end position="64"/>
    </location>
</feature>
<evidence type="ECO:0000256" key="6">
    <source>
        <dbReference type="SAM" id="Phobius"/>
    </source>
</evidence>
<dbReference type="EMBL" id="LUKF01000020">
    <property type="protein sequence ID" value="KYG60355.1"/>
    <property type="molecule type" value="Genomic_DNA"/>
</dbReference>
<feature type="transmembrane region" description="Helical" evidence="6">
    <location>
        <begin position="76"/>
        <end position="95"/>
    </location>
</feature>
<dbReference type="PIRSF" id="PIRSF006324">
    <property type="entry name" value="LeuE"/>
    <property type="match status" value="1"/>
</dbReference>
<gene>
    <name evidence="7" type="ORF">AZI85_12840</name>
</gene>
<evidence type="ECO:0000313" key="7">
    <source>
        <dbReference type="EMBL" id="KYG60355.1"/>
    </source>
</evidence>
<dbReference type="GO" id="GO:0015171">
    <property type="term" value="F:amino acid transmembrane transporter activity"/>
    <property type="evidence" value="ECO:0007669"/>
    <property type="project" value="TreeGrafter"/>
</dbReference>